<dbReference type="CDD" id="cd18095">
    <property type="entry name" value="SpoU-like_rRNA-MTase"/>
    <property type="match status" value="1"/>
</dbReference>
<dbReference type="GO" id="GO:0006396">
    <property type="term" value="P:RNA processing"/>
    <property type="evidence" value="ECO:0007669"/>
    <property type="project" value="InterPro"/>
</dbReference>
<comment type="similarity">
    <text evidence="1">Belongs to the class IV-like SAM-binding methyltransferase superfamily. RNA methyltransferase TrmH family.</text>
</comment>
<proteinExistence type="inferred from homology"/>
<dbReference type="InterPro" id="IPR029064">
    <property type="entry name" value="Ribosomal_eL30-like_sf"/>
</dbReference>
<accession>A0A543F3J8</accession>
<dbReference type="OrthoDB" id="3190829at2"/>
<dbReference type="Gene3D" id="3.40.1280.10">
    <property type="match status" value="1"/>
</dbReference>
<evidence type="ECO:0000256" key="3">
    <source>
        <dbReference type="ARBA" id="ARBA00022679"/>
    </source>
</evidence>
<dbReference type="Pfam" id="PF00588">
    <property type="entry name" value="SpoU_methylase"/>
    <property type="match status" value="1"/>
</dbReference>
<evidence type="ECO:0000256" key="1">
    <source>
        <dbReference type="ARBA" id="ARBA00007228"/>
    </source>
</evidence>
<evidence type="ECO:0000259" key="4">
    <source>
        <dbReference type="SMART" id="SM00967"/>
    </source>
</evidence>
<keyword evidence="2 5" id="KW-0489">Methyltransferase</keyword>
<protein>
    <submittedName>
        <fullName evidence="5">tRNA G18 (Ribose-2'-O)-methylase SpoU</fullName>
    </submittedName>
</protein>
<name>A0A543F3J8_9MICO</name>
<dbReference type="InterPro" id="IPR001537">
    <property type="entry name" value="SpoU_MeTrfase"/>
</dbReference>
<dbReference type="InterPro" id="IPR051259">
    <property type="entry name" value="rRNA_Methyltransferase"/>
</dbReference>
<comment type="caution">
    <text evidence="5">The sequence shown here is derived from an EMBL/GenBank/DDBJ whole genome shotgun (WGS) entry which is preliminary data.</text>
</comment>
<dbReference type="GO" id="GO:0008173">
    <property type="term" value="F:RNA methyltransferase activity"/>
    <property type="evidence" value="ECO:0007669"/>
    <property type="project" value="InterPro"/>
</dbReference>
<dbReference type="GO" id="GO:0003723">
    <property type="term" value="F:RNA binding"/>
    <property type="evidence" value="ECO:0007669"/>
    <property type="project" value="InterPro"/>
</dbReference>
<sequence length="266" mass="28245">MPALHITDASDDRLADYRDLTDVALRRVLEPDGGLYIAESAKVIARALAAGHRPRSVLVQEKWLADIEDLVDAVTPVYVVSPEIAESLTGYAVHRGALAAMHRPPLPSVADVVADARLVVVLEDIVDHTNVGAIFRAAAGLGADAVLVGPRCADPLYRRSVRVSMGTVFQVPWTRLPEWSEARGVLHEAGFELAALALADDAVSLDAFSAHRPDRVALMLGAEGDGLSRRALEAADTVVTIPMAGGVDSLNVAAASAVALWELRSR</sequence>
<dbReference type="AlphaFoldDB" id="A0A543F3J8"/>
<evidence type="ECO:0000313" key="5">
    <source>
        <dbReference type="EMBL" id="TQM28395.1"/>
    </source>
</evidence>
<dbReference type="InterPro" id="IPR029026">
    <property type="entry name" value="tRNA_m1G_MTases_N"/>
</dbReference>
<dbReference type="GO" id="GO:0032259">
    <property type="term" value="P:methylation"/>
    <property type="evidence" value="ECO:0007669"/>
    <property type="project" value="UniProtKB-KW"/>
</dbReference>
<dbReference type="SUPFAM" id="SSF55315">
    <property type="entry name" value="L30e-like"/>
    <property type="match status" value="1"/>
</dbReference>
<dbReference type="RefSeq" id="WP_141894627.1">
    <property type="nucleotide sequence ID" value="NZ_BAABLH010000005.1"/>
</dbReference>
<dbReference type="InterPro" id="IPR029028">
    <property type="entry name" value="Alpha/beta_knot_MTases"/>
</dbReference>
<dbReference type="SMART" id="SM00967">
    <property type="entry name" value="SpoU_sub_bind"/>
    <property type="match status" value="1"/>
</dbReference>
<feature type="domain" description="RNA 2-O ribose methyltransferase substrate binding" evidence="4">
    <location>
        <begin position="37"/>
        <end position="107"/>
    </location>
</feature>
<dbReference type="Proteomes" id="UP000320235">
    <property type="component" value="Unassembled WGS sequence"/>
</dbReference>
<evidence type="ECO:0000313" key="6">
    <source>
        <dbReference type="Proteomes" id="UP000320235"/>
    </source>
</evidence>
<organism evidence="5 6">
    <name type="scientific">Microbacterium kyungheense</name>
    <dbReference type="NCBI Taxonomy" id="1263636"/>
    <lineage>
        <taxon>Bacteria</taxon>
        <taxon>Bacillati</taxon>
        <taxon>Actinomycetota</taxon>
        <taxon>Actinomycetes</taxon>
        <taxon>Micrococcales</taxon>
        <taxon>Microbacteriaceae</taxon>
        <taxon>Microbacterium</taxon>
    </lineage>
</organism>
<gene>
    <name evidence="5" type="ORF">FB391_2461</name>
</gene>
<evidence type="ECO:0000256" key="2">
    <source>
        <dbReference type="ARBA" id="ARBA00022603"/>
    </source>
</evidence>
<dbReference type="Gene3D" id="3.30.1330.30">
    <property type="match status" value="1"/>
</dbReference>
<dbReference type="PANTHER" id="PTHR43191">
    <property type="entry name" value="RRNA METHYLTRANSFERASE 3"/>
    <property type="match status" value="1"/>
</dbReference>
<keyword evidence="6" id="KW-1185">Reference proteome</keyword>
<dbReference type="GO" id="GO:0005737">
    <property type="term" value="C:cytoplasm"/>
    <property type="evidence" value="ECO:0007669"/>
    <property type="project" value="UniProtKB-ARBA"/>
</dbReference>
<reference evidence="5 6" key="1">
    <citation type="submission" date="2019-06" db="EMBL/GenBank/DDBJ databases">
        <title>Sequencing the genomes of 1000 actinobacteria strains.</title>
        <authorList>
            <person name="Klenk H.-P."/>
        </authorList>
    </citation>
    <scope>NUCLEOTIDE SEQUENCE [LARGE SCALE GENOMIC DNA]</scope>
    <source>
        <strain evidence="5 6">DSM 105492</strain>
    </source>
</reference>
<keyword evidence="3" id="KW-0808">Transferase</keyword>
<dbReference type="InterPro" id="IPR013123">
    <property type="entry name" value="SpoU_subst-bd"/>
</dbReference>
<dbReference type="PANTHER" id="PTHR43191:SF12">
    <property type="entry name" value="RRNA METHYLASE"/>
    <property type="match status" value="1"/>
</dbReference>
<dbReference type="SUPFAM" id="SSF75217">
    <property type="entry name" value="alpha/beta knot"/>
    <property type="match status" value="1"/>
</dbReference>
<dbReference type="EMBL" id="VFPE01000002">
    <property type="protein sequence ID" value="TQM28395.1"/>
    <property type="molecule type" value="Genomic_DNA"/>
</dbReference>